<dbReference type="PROSITE" id="PS00332">
    <property type="entry name" value="SOD_CU_ZN_2"/>
    <property type="match status" value="1"/>
</dbReference>
<dbReference type="Gene3D" id="2.60.40.200">
    <property type="entry name" value="Superoxide dismutase, copper/zinc binding domain"/>
    <property type="match status" value="1"/>
</dbReference>
<keyword evidence="4" id="KW-0732">Signal</keyword>
<evidence type="ECO:0000313" key="6">
    <source>
        <dbReference type="EMBL" id="MBX6981061.1"/>
    </source>
</evidence>
<evidence type="ECO:0000256" key="4">
    <source>
        <dbReference type="SAM" id="SignalP"/>
    </source>
</evidence>
<keyword evidence="2" id="KW-0479">Metal-binding</keyword>
<dbReference type="InterPro" id="IPR001424">
    <property type="entry name" value="SOD_Cu_Zn_dom"/>
</dbReference>
<protein>
    <recommendedName>
        <fullName evidence="2">Superoxide dismutase [Cu-Zn]</fullName>
        <ecNumber evidence="2">1.15.1.1</ecNumber>
    </recommendedName>
</protein>
<feature type="domain" description="Superoxide dismutase copper/zinc binding" evidence="5">
    <location>
        <begin position="39"/>
        <end position="173"/>
    </location>
</feature>
<comment type="catalytic activity">
    <reaction evidence="2">
        <text>2 superoxide + 2 H(+) = H2O2 + O2</text>
        <dbReference type="Rhea" id="RHEA:20696"/>
        <dbReference type="ChEBI" id="CHEBI:15378"/>
        <dbReference type="ChEBI" id="CHEBI:15379"/>
        <dbReference type="ChEBI" id="CHEBI:16240"/>
        <dbReference type="ChEBI" id="CHEBI:18421"/>
        <dbReference type="EC" id="1.15.1.1"/>
    </reaction>
</comment>
<organism evidence="6 7">
    <name type="scientific">Providencia rettgeri</name>
    <dbReference type="NCBI Taxonomy" id="587"/>
    <lineage>
        <taxon>Bacteria</taxon>
        <taxon>Pseudomonadati</taxon>
        <taxon>Pseudomonadota</taxon>
        <taxon>Gammaproteobacteria</taxon>
        <taxon>Enterobacterales</taxon>
        <taxon>Morganellaceae</taxon>
        <taxon>Providencia</taxon>
    </lineage>
</organism>
<feature type="signal peptide" evidence="4">
    <location>
        <begin position="1"/>
        <end position="19"/>
    </location>
</feature>
<comment type="cofactor">
    <cofactor evidence="2">
        <name>Cu cation</name>
        <dbReference type="ChEBI" id="CHEBI:23378"/>
    </cofactor>
    <text evidence="2">Binds 1 copper ion per subunit.</text>
</comment>
<dbReference type="Pfam" id="PF00080">
    <property type="entry name" value="Sod_Cu"/>
    <property type="match status" value="1"/>
</dbReference>
<comment type="cofactor">
    <cofactor evidence="2">
        <name>Zn(2+)</name>
        <dbReference type="ChEBI" id="CHEBI:29105"/>
    </cofactor>
    <text evidence="2">Binds 1 zinc ion per subunit.</text>
</comment>
<feature type="region of interest" description="Disordered" evidence="3">
    <location>
        <begin position="73"/>
        <end position="107"/>
    </location>
</feature>
<reference evidence="6" key="1">
    <citation type="submission" date="2019-02" db="EMBL/GenBank/DDBJ databases">
        <title>Genomic characterization of isolates from hospital effluents in KZN, South Africa.</title>
        <authorList>
            <person name="Ntshobeni N."/>
            <person name="Allam M."/>
            <person name="Ismail A."/>
            <person name="Amoako D."/>
            <person name="Essack S."/>
            <person name="Chenia H."/>
        </authorList>
    </citation>
    <scope>NUCLEOTIDE SEQUENCE</scope>
    <source>
        <strain evidence="6">AFE97_S1</strain>
    </source>
</reference>
<dbReference type="GO" id="GO:0005507">
    <property type="term" value="F:copper ion binding"/>
    <property type="evidence" value="ECO:0007669"/>
    <property type="project" value="InterPro"/>
</dbReference>
<dbReference type="InterPro" id="IPR024134">
    <property type="entry name" value="SOD_Cu/Zn_/chaperone"/>
</dbReference>
<dbReference type="GO" id="GO:0004784">
    <property type="term" value="F:superoxide dismutase activity"/>
    <property type="evidence" value="ECO:0007669"/>
    <property type="project" value="UniProtKB-EC"/>
</dbReference>
<dbReference type="AlphaFoldDB" id="A0A1J0E830"/>
<evidence type="ECO:0000256" key="3">
    <source>
        <dbReference type="SAM" id="MobiDB-lite"/>
    </source>
</evidence>
<dbReference type="Proteomes" id="UP000824410">
    <property type="component" value="Unassembled WGS sequence"/>
</dbReference>
<keyword evidence="2" id="KW-0560">Oxidoreductase</keyword>
<name>A0A1J0E830_PRORE</name>
<dbReference type="RefSeq" id="WP_042843675.1">
    <property type="nucleotide sequence ID" value="NZ_ABEXNG020000014.1"/>
</dbReference>
<dbReference type="InterPro" id="IPR018152">
    <property type="entry name" value="SOD_Cu/Zn_BS"/>
</dbReference>
<keyword evidence="2" id="KW-0862">Zinc</keyword>
<evidence type="ECO:0000313" key="7">
    <source>
        <dbReference type="Proteomes" id="UP000824410"/>
    </source>
</evidence>
<feature type="chain" id="PRO_5009610516" description="Superoxide dismutase [Cu-Zn]" evidence="4">
    <location>
        <begin position="20"/>
        <end position="174"/>
    </location>
</feature>
<gene>
    <name evidence="6" type="ORF">EX242_12410</name>
</gene>
<dbReference type="InterPro" id="IPR036423">
    <property type="entry name" value="SOD-like_Cu/Zn_dom_sf"/>
</dbReference>
<keyword evidence="2" id="KW-0186">Copper</keyword>
<proteinExistence type="inferred from homology"/>
<comment type="function">
    <text evidence="2">Destroys radicals which are normally produced within the cells and which are toxic to biological systems.</text>
</comment>
<dbReference type="EC" id="1.15.1.1" evidence="2"/>
<dbReference type="OrthoDB" id="5431326at2"/>
<dbReference type="KEGG" id="prg:RB151_023290"/>
<sequence>MKLKMCLLAALFTAGTAYAAQSTVVLKEATPTGDGKAIGEVVITETEYGLLFTPKLAGLQAGVHGFHVHENPSCEPADKDGKSVPALKAGGHLDPAKTGVHKGPYDNSGHLGDLPGLVADSQGNANYAVLAPRLKSLKDVQERALMVHVGGDNYSDNPEALGGGGARMACGVIK</sequence>
<evidence type="ECO:0000256" key="2">
    <source>
        <dbReference type="RuleBase" id="RU000393"/>
    </source>
</evidence>
<dbReference type="PANTHER" id="PTHR10003">
    <property type="entry name" value="SUPEROXIDE DISMUTASE CU-ZN -RELATED"/>
    <property type="match status" value="1"/>
</dbReference>
<evidence type="ECO:0000259" key="5">
    <source>
        <dbReference type="Pfam" id="PF00080"/>
    </source>
</evidence>
<dbReference type="SUPFAM" id="SSF49329">
    <property type="entry name" value="Cu,Zn superoxide dismutase-like"/>
    <property type="match status" value="1"/>
</dbReference>
<comment type="similarity">
    <text evidence="1 2">Belongs to the Cu-Zn superoxide dismutase family.</text>
</comment>
<dbReference type="PROSITE" id="PS00087">
    <property type="entry name" value="SOD_CU_ZN_1"/>
    <property type="match status" value="1"/>
</dbReference>
<comment type="caution">
    <text evidence="6">The sequence shown here is derived from an EMBL/GenBank/DDBJ whole genome shotgun (WGS) entry which is preliminary data.</text>
</comment>
<dbReference type="NCBIfam" id="NF007628">
    <property type="entry name" value="PRK10290.1"/>
    <property type="match status" value="1"/>
</dbReference>
<evidence type="ECO:0000256" key="1">
    <source>
        <dbReference type="ARBA" id="ARBA00010457"/>
    </source>
</evidence>
<dbReference type="CDD" id="cd00305">
    <property type="entry name" value="Cu-Zn_Superoxide_Dismutase"/>
    <property type="match status" value="1"/>
</dbReference>
<feature type="compositionally biased region" description="Basic and acidic residues" evidence="3">
    <location>
        <begin position="73"/>
        <end position="82"/>
    </location>
</feature>
<dbReference type="EMBL" id="SHDO01000010">
    <property type="protein sequence ID" value="MBX6981061.1"/>
    <property type="molecule type" value="Genomic_DNA"/>
</dbReference>
<accession>A0A1J0E830</accession>